<dbReference type="Gene3D" id="3.40.50.300">
    <property type="entry name" value="P-loop containing nucleotide triphosphate hydrolases"/>
    <property type="match status" value="1"/>
</dbReference>
<sequence length="203" mass="23629">MTDPGGSSLTLLQFKGFNFPTFDPVALENLETFEFRDDDVLISAFPKAGTHWLWEIARMLVAGNAELPVLEKDDFMIEFNPSKEYFNSMPSPRILNTHVLYRHLPGLHNRKCKIIYVTRDPRDVAVSFYNHHRKLTSYYHYDGTWDNYFELFINGNVDYGCCLDHMRDWEDVIAAHPELNILVTSYEDLQEGAAIRDITFQNP</sequence>
<evidence type="ECO:0000256" key="1">
    <source>
        <dbReference type="ARBA" id="ARBA00005771"/>
    </source>
</evidence>
<name>A0A2T7PDZ4_POMCA</name>
<evidence type="ECO:0000259" key="3">
    <source>
        <dbReference type="Pfam" id="PF00685"/>
    </source>
</evidence>
<dbReference type="AlphaFoldDB" id="A0A2T7PDZ4"/>
<dbReference type="SUPFAM" id="SSF52540">
    <property type="entry name" value="P-loop containing nucleoside triphosphate hydrolases"/>
    <property type="match status" value="1"/>
</dbReference>
<dbReference type="InterPro" id="IPR027417">
    <property type="entry name" value="P-loop_NTPase"/>
</dbReference>
<dbReference type="PANTHER" id="PTHR11783">
    <property type="entry name" value="SULFOTRANSFERASE SULT"/>
    <property type="match status" value="1"/>
</dbReference>
<keyword evidence="2" id="KW-0808">Transferase</keyword>
<dbReference type="Proteomes" id="UP000245119">
    <property type="component" value="Linkage Group LG4"/>
</dbReference>
<evidence type="ECO:0000313" key="5">
    <source>
        <dbReference type="Proteomes" id="UP000245119"/>
    </source>
</evidence>
<dbReference type="OrthoDB" id="205623at2759"/>
<accession>A0A2T7PDZ4</accession>
<proteinExistence type="inferred from homology"/>
<reference evidence="4 5" key="1">
    <citation type="submission" date="2018-04" db="EMBL/GenBank/DDBJ databases">
        <title>The genome of golden apple snail Pomacea canaliculata provides insight into stress tolerance and invasive adaptation.</title>
        <authorList>
            <person name="Liu C."/>
            <person name="Liu B."/>
            <person name="Ren Y."/>
            <person name="Zhang Y."/>
            <person name="Wang H."/>
            <person name="Li S."/>
            <person name="Jiang F."/>
            <person name="Yin L."/>
            <person name="Zhang G."/>
            <person name="Qian W."/>
            <person name="Fan W."/>
        </authorList>
    </citation>
    <scope>NUCLEOTIDE SEQUENCE [LARGE SCALE GENOMIC DNA]</scope>
    <source>
        <strain evidence="4">SZHN2017</strain>
        <tissue evidence="4">Muscle</tissue>
    </source>
</reference>
<dbReference type="GO" id="GO:0008146">
    <property type="term" value="F:sulfotransferase activity"/>
    <property type="evidence" value="ECO:0007669"/>
    <property type="project" value="InterPro"/>
</dbReference>
<dbReference type="Pfam" id="PF00685">
    <property type="entry name" value="Sulfotransfer_1"/>
    <property type="match status" value="1"/>
</dbReference>
<evidence type="ECO:0000256" key="2">
    <source>
        <dbReference type="ARBA" id="ARBA00022679"/>
    </source>
</evidence>
<protein>
    <recommendedName>
        <fullName evidence="3">Sulfotransferase domain-containing protein</fullName>
    </recommendedName>
</protein>
<keyword evidence="5" id="KW-1185">Reference proteome</keyword>
<feature type="domain" description="Sulfotransferase" evidence="3">
    <location>
        <begin position="37"/>
        <end position="191"/>
    </location>
</feature>
<comment type="caution">
    <text evidence="4">The sequence shown here is derived from an EMBL/GenBank/DDBJ whole genome shotgun (WGS) entry which is preliminary data.</text>
</comment>
<comment type="similarity">
    <text evidence="1">Belongs to the sulfotransferase 1 family.</text>
</comment>
<dbReference type="InterPro" id="IPR000863">
    <property type="entry name" value="Sulfotransferase_dom"/>
</dbReference>
<evidence type="ECO:0000313" key="4">
    <source>
        <dbReference type="EMBL" id="PVD31628.1"/>
    </source>
</evidence>
<organism evidence="4 5">
    <name type="scientific">Pomacea canaliculata</name>
    <name type="common">Golden apple snail</name>
    <dbReference type="NCBI Taxonomy" id="400727"/>
    <lineage>
        <taxon>Eukaryota</taxon>
        <taxon>Metazoa</taxon>
        <taxon>Spiralia</taxon>
        <taxon>Lophotrochozoa</taxon>
        <taxon>Mollusca</taxon>
        <taxon>Gastropoda</taxon>
        <taxon>Caenogastropoda</taxon>
        <taxon>Architaenioglossa</taxon>
        <taxon>Ampullarioidea</taxon>
        <taxon>Ampullariidae</taxon>
        <taxon>Pomacea</taxon>
    </lineage>
</organism>
<gene>
    <name evidence="4" type="ORF">C0Q70_07045</name>
</gene>
<dbReference type="EMBL" id="PZQS01000004">
    <property type="protein sequence ID" value="PVD31628.1"/>
    <property type="molecule type" value="Genomic_DNA"/>
</dbReference>